<protein>
    <recommendedName>
        <fullName evidence="3">MULE transposase domain-containing protein</fullName>
    </recommendedName>
</protein>
<comment type="caution">
    <text evidence="1">The sequence shown here is derived from an EMBL/GenBank/DDBJ whole genome shotgun (WGS) entry which is preliminary data.</text>
</comment>
<gene>
    <name evidence="1" type="ORF">M0813_00093</name>
</gene>
<organism evidence="1 2">
    <name type="scientific">Anaeramoeba flamelloides</name>
    <dbReference type="NCBI Taxonomy" id="1746091"/>
    <lineage>
        <taxon>Eukaryota</taxon>
        <taxon>Metamonada</taxon>
        <taxon>Anaeramoebidae</taxon>
        <taxon>Anaeramoeba</taxon>
    </lineage>
</organism>
<reference evidence="1" key="1">
    <citation type="submission" date="2022-08" db="EMBL/GenBank/DDBJ databases">
        <title>Novel sulfate-reducing endosymbionts in the free-living metamonad Anaeramoeba.</title>
        <authorList>
            <person name="Jerlstrom-Hultqvist J."/>
            <person name="Cepicka I."/>
            <person name="Gallot-Lavallee L."/>
            <person name="Salas-Leiva D."/>
            <person name="Curtis B.A."/>
            <person name="Zahonova K."/>
            <person name="Pipaliya S."/>
            <person name="Dacks J."/>
            <person name="Roger A.J."/>
        </authorList>
    </citation>
    <scope>NUCLEOTIDE SEQUENCE</scope>
    <source>
        <strain evidence="1">Schooner1</strain>
    </source>
</reference>
<keyword evidence="2" id="KW-1185">Reference proteome</keyword>
<dbReference type="Proteomes" id="UP001150062">
    <property type="component" value="Unassembled WGS sequence"/>
</dbReference>
<name>A0ABQ8YWQ0_9EUKA</name>
<evidence type="ECO:0000313" key="1">
    <source>
        <dbReference type="EMBL" id="KAJ6248935.1"/>
    </source>
</evidence>
<evidence type="ECO:0000313" key="2">
    <source>
        <dbReference type="Proteomes" id="UP001150062"/>
    </source>
</evidence>
<accession>A0ABQ8YWQ0</accession>
<sequence>MGWYNTKKIGNVKSYRCVHRRYLNNPCPAKLHRLIQNNKIYNFTEFEHKCNKGFQITNHSEILIKSKIEELARNTLDSPEIITEKIKLYVSEKLLSGQSAKILPLIEVSQIVRNIRGKQIKIEKISDILDNKEYCLTSNGRKWIRQINLGDRKNIIFYTDLGLRYLLENNQVFIDSTYFCTVSPFKALFTIMTYSYVNNSYIPTIHFLIQNEDSNQFNYCLNYVKFKLMELKENFSWFPKIVTCDFSSAEIKSIRTIIGKNVIIQGCYFHYTQAIQKRIKKYKITNPEKIKKKLFSLIYLEHGIVREKIKQLIRKVTWKHLLIGLRDLESSRRQNRSHIEMGNITTKNNNSNQKLQIQMSKITHFVPIDYRSCNKKKSTNEFEEKNDPGRTRTYNLLVRSQTRCHCATKPNTLKSRKGNYKQKCYEQKTLFVLK</sequence>
<dbReference type="EMBL" id="JAOAOG010000103">
    <property type="protein sequence ID" value="KAJ6248935.1"/>
    <property type="molecule type" value="Genomic_DNA"/>
</dbReference>
<evidence type="ECO:0008006" key="3">
    <source>
        <dbReference type="Google" id="ProtNLM"/>
    </source>
</evidence>
<proteinExistence type="predicted"/>